<evidence type="ECO:0000313" key="4">
    <source>
        <dbReference type="Proteomes" id="UP001314635"/>
    </source>
</evidence>
<evidence type="ECO:0000313" key="3">
    <source>
        <dbReference type="EMBL" id="MBR1139545.1"/>
    </source>
</evidence>
<feature type="region of interest" description="Disordered" evidence="1">
    <location>
        <begin position="134"/>
        <end position="153"/>
    </location>
</feature>
<proteinExistence type="predicted"/>
<dbReference type="InterPro" id="IPR028116">
    <property type="entry name" value="Cis-CaaD-like"/>
</dbReference>
<dbReference type="Pfam" id="PF14832">
    <property type="entry name" value="Tautomerase_3"/>
    <property type="match status" value="1"/>
</dbReference>
<protein>
    <submittedName>
        <fullName evidence="3">Tautomerase family protein</fullName>
    </submittedName>
</protein>
<reference evidence="4" key="1">
    <citation type="journal article" date="2021" name="ISME J.">
        <title>Evolutionary origin and ecological implication of a unique nif island in free-living Bradyrhizobium lineages.</title>
        <authorList>
            <person name="Tao J."/>
        </authorList>
    </citation>
    <scope>NUCLEOTIDE SEQUENCE [LARGE SCALE GENOMIC DNA]</scope>
    <source>
        <strain evidence="4">SZCCT0094</strain>
    </source>
</reference>
<gene>
    <name evidence="3" type="ORF">JQ619_27685</name>
</gene>
<dbReference type="SUPFAM" id="SSF55331">
    <property type="entry name" value="Tautomerase/MIF"/>
    <property type="match status" value="1"/>
</dbReference>
<accession>A0ABS5GDZ0</accession>
<dbReference type="EMBL" id="JAFCLK010000030">
    <property type="protein sequence ID" value="MBR1139545.1"/>
    <property type="molecule type" value="Genomic_DNA"/>
</dbReference>
<evidence type="ECO:0000256" key="1">
    <source>
        <dbReference type="SAM" id="MobiDB-lite"/>
    </source>
</evidence>
<keyword evidence="4" id="KW-1185">Reference proteome</keyword>
<dbReference type="Gene3D" id="3.30.429.10">
    <property type="entry name" value="Macrophage Migration Inhibitory Factor"/>
    <property type="match status" value="1"/>
</dbReference>
<name>A0ABS5GDZ0_9BRAD</name>
<dbReference type="InterPro" id="IPR014347">
    <property type="entry name" value="Tautomerase/MIF_sf"/>
</dbReference>
<comment type="caution">
    <text evidence="3">The sequence shown here is derived from an EMBL/GenBank/DDBJ whole genome shotgun (WGS) entry which is preliminary data.</text>
</comment>
<dbReference type="Proteomes" id="UP001314635">
    <property type="component" value="Unassembled WGS sequence"/>
</dbReference>
<organism evidence="3 4">
    <name type="scientific">Bradyrhizobium denitrificans</name>
    <dbReference type="NCBI Taxonomy" id="2734912"/>
    <lineage>
        <taxon>Bacteria</taxon>
        <taxon>Pseudomonadati</taxon>
        <taxon>Pseudomonadota</taxon>
        <taxon>Alphaproteobacteria</taxon>
        <taxon>Hyphomicrobiales</taxon>
        <taxon>Nitrobacteraceae</taxon>
        <taxon>Bradyrhizobium</taxon>
    </lineage>
</organism>
<feature type="domain" description="Tautomerase cis-CaaD-like" evidence="2">
    <location>
        <begin position="1"/>
        <end position="136"/>
    </location>
</feature>
<dbReference type="RefSeq" id="WP_012045108.1">
    <property type="nucleotide sequence ID" value="NZ_JABFDP010000017.1"/>
</dbReference>
<evidence type="ECO:0000259" key="2">
    <source>
        <dbReference type="Pfam" id="PF14832"/>
    </source>
</evidence>
<sequence>MPFWKIYHPVGAFTAEDKRALSERITGCYRGLPKFYVIVVFQEVAPDSFYKGGEEASNFVRIWVDHIARSFPPDAKERKAKWLSWAEAALAPYIKDRGYDWEIHIDETPFDLWQIQGIAPPPPHSDHEKLWVQENKPVPYPIQDPAPAAQSEN</sequence>